<comment type="caution">
    <text evidence="14">The sequence shown here is derived from an EMBL/GenBank/DDBJ whole genome shotgun (WGS) entry which is preliminary data.</text>
</comment>
<dbReference type="Pfam" id="PF12357">
    <property type="entry name" value="PLD_C"/>
    <property type="match status" value="1"/>
</dbReference>
<dbReference type="InterPro" id="IPR015679">
    <property type="entry name" value="PLipase_D_fam"/>
</dbReference>
<dbReference type="InterPro" id="IPR000008">
    <property type="entry name" value="C2_dom"/>
</dbReference>
<dbReference type="GO" id="GO:0005509">
    <property type="term" value="F:calcium ion binding"/>
    <property type="evidence" value="ECO:0007669"/>
    <property type="project" value="InterPro"/>
</dbReference>
<dbReference type="AlphaFoldDB" id="A0A9D5C7U3"/>
<accession>A0A9D5C7U3</accession>
<dbReference type="PROSITE" id="PS50004">
    <property type="entry name" value="C2"/>
    <property type="match status" value="1"/>
</dbReference>
<keyword evidence="10" id="KW-0443">Lipid metabolism</keyword>
<evidence type="ECO:0000256" key="11">
    <source>
        <dbReference type="PIRNR" id="PIRNR036470"/>
    </source>
</evidence>
<evidence type="ECO:0000256" key="2">
    <source>
        <dbReference type="ARBA" id="ARBA00001913"/>
    </source>
</evidence>
<evidence type="ECO:0000259" key="13">
    <source>
        <dbReference type="PROSITE" id="PS50035"/>
    </source>
</evidence>
<dbReference type="EMBL" id="JAGGNH010000007">
    <property type="protein sequence ID" value="KAJ0967898.1"/>
    <property type="molecule type" value="Genomic_DNA"/>
</dbReference>
<dbReference type="GO" id="GO:0004630">
    <property type="term" value="F:phospholipase D activity"/>
    <property type="evidence" value="ECO:0007669"/>
    <property type="project" value="UniProtKB-EC"/>
</dbReference>
<evidence type="ECO:0000256" key="7">
    <source>
        <dbReference type="ARBA" id="ARBA00022801"/>
    </source>
</evidence>
<keyword evidence="15" id="KW-1185">Reference proteome</keyword>
<gene>
    <name evidence="14" type="ORF">J5N97_024815</name>
</gene>
<dbReference type="GO" id="GO:0005886">
    <property type="term" value="C:plasma membrane"/>
    <property type="evidence" value="ECO:0007669"/>
    <property type="project" value="TreeGrafter"/>
</dbReference>
<dbReference type="FunFam" id="3.30.870.10:FF:000025">
    <property type="entry name" value="Phospholipase D delta"/>
    <property type="match status" value="1"/>
</dbReference>
<dbReference type="CDD" id="cd04015">
    <property type="entry name" value="C2_plant_PLD"/>
    <property type="match status" value="1"/>
</dbReference>
<keyword evidence="7 11" id="KW-0378">Hydrolase</keyword>
<dbReference type="PANTHER" id="PTHR18896">
    <property type="entry name" value="PHOSPHOLIPASE D"/>
    <property type="match status" value="1"/>
</dbReference>
<evidence type="ECO:0000259" key="12">
    <source>
        <dbReference type="PROSITE" id="PS50004"/>
    </source>
</evidence>
<sequence length="836" mass="94915">MAAQPEDAVLLHGDLDFWIFEARDLPNMDTFSEHLRRFFSPCPRILLQKRSAGPITDPNQPHRRHHHSMIITSDPYVTISIAGATIARTRVISNSQDPIWNEHFNVPVAHRASFIEFQIKDNDVFGAQLIGNVRIPTADVSSGDVVSRWFQVEDSNGKLLKHGSALRLKMQFFPVELNLYRNGITSDPEHKGVSNTYFPLQKGCRVTLYQDAHVEGAKDPEIKLENGMDFEHGKCWEDIHQAISEAQHFIYIMGWSIYTGVRLVRKPPGSLSEVGKLTLGELLKRKSKDGVHVCLLVWDERTSADIGYFKMKGMMGTHDEETRKFFKNSSVVCVLSPRYASSKLSIFRQKVVGNIFSHHQKCVLVDTKAYANKRKITAFIGGLDLCDGRYDTPKHTLFGDLDTIYADDFHNPTFPAAKSEGPRQPWHDLHCRIDGPAAYDILENFDKCWQKAVKWKQIGSRLHLWNSTLTNVKHIPLMVCGSPAVAEDSPSDTWHVQIFRSIDSGSIKGFPETVQEAEQKNLVCEKNLVIDRSIHTAYVKAIRSAKKFIYIENQFFIGSSYAWSSYQNAGANNLVPMELALKIASKIRAGERFAVYIVIPMWPEGDPTSNVVQAQLFWQGQTIRMMYGIIGQELKSRKLKDAHPHDYLNFYCLVNREVLSMDNPQRTQLASSQKFRRFMIYVHSKGMIVDDEYVILGSANINQRSLDGSRDTEIAMGAYQPNHTWDNKKNQHPHGQVYGFRKSLWAEHLGTVSKPEFEEPENLTCVKTVNSIADDNWALYKTDQMVEVKSHIVKYPILVKDNGEVNPIPGCELFPDVGGEVLPTSRSTFPPFDLTT</sequence>
<dbReference type="Gene3D" id="2.60.40.150">
    <property type="entry name" value="C2 domain"/>
    <property type="match status" value="1"/>
</dbReference>
<reference evidence="14" key="1">
    <citation type="submission" date="2021-03" db="EMBL/GenBank/DDBJ databases">
        <authorList>
            <person name="Li Z."/>
            <person name="Yang C."/>
        </authorList>
    </citation>
    <scope>NUCLEOTIDE SEQUENCE</scope>
    <source>
        <strain evidence="14">Dzin_1.0</strain>
        <tissue evidence="14">Leaf</tissue>
    </source>
</reference>
<keyword evidence="8 11" id="KW-0106">Calcium</keyword>
<dbReference type="GO" id="GO:0009395">
    <property type="term" value="P:phospholipid catabolic process"/>
    <property type="evidence" value="ECO:0007669"/>
    <property type="project" value="TreeGrafter"/>
</dbReference>
<dbReference type="EC" id="3.1.4.4" evidence="4 11"/>
<dbReference type="SUPFAM" id="SSF49562">
    <property type="entry name" value="C2 domain (Calcium/lipid-binding domain, CaLB)"/>
    <property type="match status" value="1"/>
</dbReference>
<dbReference type="PANTHER" id="PTHR18896:SF60">
    <property type="entry name" value="PHOSPHOLIPASE D"/>
    <property type="match status" value="1"/>
</dbReference>
<dbReference type="GO" id="GO:0046470">
    <property type="term" value="P:phosphatidylcholine metabolic process"/>
    <property type="evidence" value="ECO:0007669"/>
    <property type="project" value="InterPro"/>
</dbReference>
<evidence type="ECO:0000256" key="10">
    <source>
        <dbReference type="ARBA" id="ARBA00023098"/>
    </source>
</evidence>
<feature type="domain" description="PLD phosphodiesterase" evidence="13">
    <location>
        <begin position="354"/>
        <end position="389"/>
    </location>
</feature>
<name>A0A9D5C7U3_9LILI</name>
<dbReference type="PROSITE" id="PS50035">
    <property type="entry name" value="PLD"/>
    <property type="match status" value="2"/>
</dbReference>
<evidence type="ECO:0000256" key="5">
    <source>
        <dbReference type="ARBA" id="ARBA00022723"/>
    </source>
</evidence>
<dbReference type="SMART" id="SM00155">
    <property type="entry name" value="PLDc"/>
    <property type="match status" value="2"/>
</dbReference>
<reference evidence="14" key="2">
    <citation type="journal article" date="2022" name="Hortic Res">
        <title>The genome of Dioscorea zingiberensis sheds light on the biosynthesis, origin and evolution of the medicinally important diosgenin saponins.</title>
        <authorList>
            <person name="Li Y."/>
            <person name="Tan C."/>
            <person name="Li Z."/>
            <person name="Guo J."/>
            <person name="Li S."/>
            <person name="Chen X."/>
            <person name="Wang C."/>
            <person name="Dai X."/>
            <person name="Yang H."/>
            <person name="Song W."/>
            <person name="Hou L."/>
            <person name="Xu J."/>
            <person name="Tong Z."/>
            <person name="Xu A."/>
            <person name="Yuan X."/>
            <person name="Wang W."/>
            <person name="Yang Q."/>
            <person name="Chen L."/>
            <person name="Sun Z."/>
            <person name="Wang K."/>
            <person name="Pan B."/>
            <person name="Chen J."/>
            <person name="Bao Y."/>
            <person name="Liu F."/>
            <person name="Qi X."/>
            <person name="Gang D.R."/>
            <person name="Wen J."/>
            <person name="Li J."/>
        </authorList>
    </citation>
    <scope>NUCLEOTIDE SEQUENCE</scope>
    <source>
        <strain evidence="14">Dzin_1.0</strain>
    </source>
</reference>
<dbReference type="SMART" id="SM00239">
    <property type="entry name" value="C2"/>
    <property type="match status" value="1"/>
</dbReference>
<evidence type="ECO:0000256" key="8">
    <source>
        <dbReference type="ARBA" id="ARBA00022837"/>
    </source>
</evidence>
<dbReference type="PIRSF" id="PIRSF036470">
    <property type="entry name" value="PLD_plant"/>
    <property type="match status" value="1"/>
</dbReference>
<dbReference type="InterPro" id="IPR001736">
    <property type="entry name" value="PLipase_D/transphosphatidylase"/>
</dbReference>
<feature type="domain" description="C2" evidence="12">
    <location>
        <begin position="1"/>
        <end position="150"/>
    </location>
</feature>
<dbReference type="Pfam" id="PF00614">
    <property type="entry name" value="PLDc"/>
    <property type="match status" value="1"/>
</dbReference>
<dbReference type="InterPro" id="IPR035892">
    <property type="entry name" value="C2_domain_sf"/>
</dbReference>
<dbReference type="InterPro" id="IPR024632">
    <property type="entry name" value="PLipase_D_C"/>
</dbReference>
<dbReference type="SUPFAM" id="SSF56024">
    <property type="entry name" value="Phospholipase D/nuclease"/>
    <property type="match status" value="2"/>
</dbReference>
<evidence type="ECO:0000256" key="3">
    <source>
        <dbReference type="ARBA" id="ARBA00010683"/>
    </source>
</evidence>
<evidence type="ECO:0000256" key="6">
    <source>
        <dbReference type="ARBA" id="ARBA00022737"/>
    </source>
</evidence>
<dbReference type="Proteomes" id="UP001085076">
    <property type="component" value="Miscellaneous, Linkage group lg07"/>
</dbReference>
<keyword evidence="6" id="KW-0677">Repeat</keyword>
<feature type="domain" description="PLD phosphodiesterase" evidence="13">
    <location>
        <begin position="678"/>
        <end position="705"/>
    </location>
</feature>
<evidence type="ECO:0000313" key="14">
    <source>
        <dbReference type="EMBL" id="KAJ0967898.1"/>
    </source>
</evidence>
<comment type="catalytic activity">
    <reaction evidence="1 11">
        <text>a 1,2-diacyl-sn-glycero-3-phosphocholine + H2O = a 1,2-diacyl-sn-glycero-3-phosphate + choline + H(+)</text>
        <dbReference type="Rhea" id="RHEA:14445"/>
        <dbReference type="ChEBI" id="CHEBI:15354"/>
        <dbReference type="ChEBI" id="CHEBI:15377"/>
        <dbReference type="ChEBI" id="CHEBI:15378"/>
        <dbReference type="ChEBI" id="CHEBI:57643"/>
        <dbReference type="ChEBI" id="CHEBI:58608"/>
        <dbReference type="EC" id="3.1.4.4"/>
    </reaction>
</comment>
<comment type="similarity">
    <text evidence="3 11">Belongs to the phospholipase D family. C2-PLD subfamily.</text>
</comment>
<dbReference type="Gene3D" id="3.30.870.10">
    <property type="entry name" value="Endonuclease Chain A"/>
    <property type="match status" value="2"/>
</dbReference>
<evidence type="ECO:0000256" key="9">
    <source>
        <dbReference type="ARBA" id="ARBA00022963"/>
    </source>
</evidence>
<keyword evidence="9 11" id="KW-0442">Lipid degradation</keyword>
<keyword evidence="5" id="KW-0479">Metal-binding</keyword>
<proteinExistence type="inferred from homology"/>
<evidence type="ECO:0000313" key="15">
    <source>
        <dbReference type="Proteomes" id="UP001085076"/>
    </source>
</evidence>
<comment type="cofactor">
    <cofactor evidence="2 11">
        <name>Ca(2+)</name>
        <dbReference type="ChEBI" id="CHEBI:29108"/>
    </cofactor>
</comment>
<dbReference type="Pfam" id="PF00168">
    <property type="entry name" value="C2"/>
    <property type="match status" value="1"/>
</dbReference>
<organism evidence="14 15">
    <name type="scientific">Dioscorea zingiberensis</name>
    <dbReference type="NCBI Taxonomy" id="325984"/>
    <lineage>
        <taxon>Eukaryota</taxon>
        <taxon>Viridiplantae</taxon>
        <taxon>Streptophyta</taxon>
        <taxon>Embryophyta</taxon>
        <taxon>Tracheophyta</taxon>
        <taxon>Spermatophyta</taxon>
        <taxon>Magnoliopsida</taxon>
        <taxon>Liliopsida</taxon>
        <taxon>Dioscoreales</taxon>
        <taxon>Dioscoreaceae</taxon>
        <taxon>Dioscorea</taxon>
    </lineage>
</organism>
<evidence type="ECO:0000256" key="4">
    <source>
        <dbReference type="ARBA" id="ARBA00012027"/>
    </source>
</evidence>
<protein>
    <recommendedName>
        <fullName evidence="4 11">Phospholipase D</fullName>
        <ecNumber evidence="4 11">3.1.4.4</ecNumber>
    </recommendedName>
</protein>
<evidence type="ECO:0000256" key="1">
    <source>
        <dbReference type="ARBA" id="ARBA00000798"/>
    </source>
</evidence>
<comment type="function">
    <text evidence="11">Hydrolyzes glycerol-phospholipids at the terminal phosphodiesteric bond.</text>
</comment>
<dbReference type="InterPro" id="IPR011402">
    <property type="entry name" value="PLipase_D_pln"/>
</dbReference>
<dbReference type="OrthoDB" id="14911at2759"/>